<feature type="compositionally biased region" description="Low complexity" evidence="5">
    <location>
        <begin position="550"/>
        <end position="568"/>
    </location>
</feature>
<dbReference type="Pfam" id="PF00005">
    <property type="entry name" value="ABC_tran"/>
    <property type="match status" value="2"/>
</dbReference>
<dbReference type="Gene3D" id="3.40.50.300">
    <property type="entry name" value="P-loop containing nucleotide triphosphate hydrolases"/>
    <property type="match status" value="2"/>
</dbReference>
<dbReference type="Proteomes" id="UP001596527">
    <property type="component" value="Unassembled WGS sequence"/>
</dbReference>
<feature type="compositionally biased region" description="Low complexity" evidence="5">
    <location>
        <begin position="46"/>
        <end position="61"/>
    </location>
</feature>
<feature type="transmembrane region" description="Helical" evidence="6">
    <location>
        <begin position="183"/>
        <end position="208"/>
    </location>
</feature>
<dbReference type="PROSITE" id="PS00211">
    <property type="entry name" value="ABC_TRANSPORTER_1"/>
    <property type="match status" value="2"/>
</dbReference>
<keyword evidence="6" id="KW-0472">Membrane</keyword>
<evidence type="ECO:0000256" key="5">
    <source>
        <dbReference type="SAM" id="MobiDB-lite"/>
    </source>
</evidence>
<gene>
    <name evidence="8" type="ORF">ACFQWG_12100</name>
</gene>
<evidence type="ECO:0000256" key="2">
    <source>
        <dbReference type="ARBA" id="ARBA00022448"/>
    </source>
</evidence>
<feature type="domain" description="ABC transporter" evidence="7">
    <location>
        <begin position="582"/>
        <end position="818"/>
    </location>
</feature>
<dbReference type="InterPro" id="IPR017871">
    <property type="entry name" value="ABC_transporter-like_CS"/>
</dbReference>
<keyword evidence="6" id="KW-0812">Transmembrane</keyword>
<accession>A0ABW2SP59</accession>
<dbReference type="InterPro" id="IPR015856">
    <property type="entry name" value="ABC_transpr_CbiO/EcfA_su"/>
</dbReference>
<dbReference type="InterPro" id="IPR018710">
    <property type="entry name" value="DUF2232"/>
</dbReference>
<evidence type="ECO:0000256" key="1">
    <source>
        <dbReference type="ARBA" id="ARBA00005417"/>
    </source>
</evidence>
<proteinExistence type="inferred from homology"/>
<feature type="domain" description="ABC transporter" evidence="7">
    <location>
        <begin position="321"/>
        <end position="548"/>
    </location>
</feature>
<feature type="transmembrane region" description="Helical" evidence="6">
    <location>
        <begin position="92"/>
        <end position="115"/>
    </location>
</feature>
<dbReference type="InterPro" id="IPR003439">
    <property type="entry name" value="ABC_transporter-like_ATP-bd"/>
</dbReference>
<dbReference type="CDD" id="cd03225">
    <property type="entry name" value="ABC_cobalt_CbiO_domain1"/>
    <property type="match status" value="2"/>
</dbReference>
<dbReference type="PANTHER" id="PTHR43553:SF24">
    <property type="entry name" value="ENERGY-COUPLING FACTOR TRANSPORTER ATP-BINDING PROTEIN ECFA1"/>
    <property type="match status" value="1"/>
</dbReference>
<feature type="transmembrane region" description="Helical" evidence="6">
    <location>
        <begin position="136"/>
        <end position="153"/>
    </location>
</feature>
<reference evidence="9" key="1">
    <citation type="journal article" date="2019" name="Int. J. Syst. Evol. Microbiol.">
        <title>The Global Catalogue of Microorganisms (GCM) 10K type strain sequencing project: providing services to taxonomists for standard genome sequencing and annotation.</title>
        <authorList>
            <consortium name="The Broad Institute Genomics Platform"/>
            <consortium name="The Broad Institute Genome Sequencing Center for Infectious Disease"/>
            <person name="Wu L."/>
            <person name="Ma J."/>
        </authorList>
    </citation>
    <scope>NUCLEOTIDE SEQUENCE [LARGE SCALE GENOMIC DNA]</scope>
    <source>
        <strain evidence="9">CCUG 56698</strain>
    </source>
</reference>
<feature type="transmembrane region" description="Helical" evidence="6">
    <location>
        <begin position="252"/>
        <end position="276"/>
    </location>
</feature>
<evidence type="ECO:0000313" key="9">
    <source>
        <dbReference type="Proteomes" id="UP001596527"/>
    </source>
</evidence>
<dbReference type="Pfam" id="PF09991">
    <property type="entry name" value="DUF2232"/>
    <property type="match status" value="1"/>
</dbReference>
<keyword evidence="2" id="KW-0813">Transport</keyword>
<keyword evidence="6" id="KW-1133">Transmembrane helix</keyword>
<feature type="region of interest" description="Disordered" evidence="5">
    <location>
        <begin position="528"/>
        <end position="572"/>
    </location>
</feature>
<protein>
    <submittedName>
        <fullName evidence="8">DUF2232 domain-containing protein</fullName>
    </submittedName>
</protein>
<dbReference type="PROSITE" id="PS50893">
    <property type="entry name" value="ABC_TRANSPORTER_2"/>
    <property type="match status" value="2"/>
</dbReference>
<feature type="region of interest" description="Disordered" evidence="5">
    <location>
        <begin position="1"/>
        <end position="88"/>
    </location>
</feature>
<feature type="compositionally biased region" description="Basic and acidic residues" evidence="5">
    <location>
        <begin position="705"/>
        <end position="717"/>
    </location>
</feature>
<evidence type="ECO:0000256" key="6">
    <source>
        <dbReference type="SAM" id="Phobius"/>
    </source>
</evidence>
<keyword evidence="3" id="KW-0547">Nucleotide-binding</keyword>
<keyword evidence="4" id="KW-0067">ATP-binding</keyword>
<feature type="compositionally biased region" description="Pro residues" evidence="5">
    <location>
        <begin position="73"/>
        <end position="84"/>
    </location>
</feature>
<name>A0ABW2SP59_9ACTO</name>
<feature type="compositionally biased region" description="Gly residues" evidence="5">
    <location>
        <begin position="685"/>
        <end position="698"/>
    </location>
</feature>
<evidence type="ECO:0000313" key="8">
    <source>
        <dbReference type="EMBL" id="MFC7581937.1"/>
    </source>
</evidence>
<dbReference type="InterPro" id="IPR050095">
    <property type="entry name" value="ECF_ABC_transporter_ATP-bd"/>
</dbReference>
<evidence type="ECO:0000256" key="4">
    <source>
        <dbReference type="ARBA" id="ARBA00022840"/>
    </source>
</evidence>
<dbReference type="PANTHER" id="PTHR43553">
    <property type="entry name" value="HEAVY METAL TRANSPORTER"/>
    <property type="match status" value="1"/>
</dbReference>
<dbReference type="EMBL" id="JBHTEF010000001">
    <property type="protein sequence ID" value="MFC7581937.1"/>
    <property type="molecule type" value="Genomic_DNA"/>
</dbReference>
<feature type="region of interest" description="Disordered" evidence="5">
    <location>
        <begin position="685"/>
        <end position="717"/>
    </location>
</feature>
<dbReference type="RefSeq" id="WP_380975659.1">
    <property type="nucleotide sequence ID" value="NZ_JBHTEF010000001.1"/>
</dbReference>
<dbReference type="SUPFAM" id="SSF52540">
    <property type="entry name" value="P-loop containing nucleoside triphosphate hydrolases"/>
    <property type="match status" value="2"/>
</dbReference>
<evidence type="ECO:0000259" key="7">
    <source>
        <dbReference type="PROSITE" id="PS50893"/>
    </source>
</evidence>
<sequence>MTSQGRQPRYGRMRSDYAPEELAGQPPSIVEAAAPSQGTGRLAEQGSSSSTGAEAPTAGAPRRPRRRGQAPEPSTPTSPPPPRHGPLTPVEVATVGILGGLAVVLGVVSTILPFFQGLFQMLAAVPIAMVSVRLRPRGGVAAVAVTVLVALMLGGASSAVTVGEAALGGAVVGALLRRRVGLGAAAAAGLTLGGVIGAATLGVLWVLADLRDLVLESARVSVTGYLDLFGRWSVLTPLTDRLTRLVALALDWWYVVVPAGVLLGVAGMVVLAFWILRIVLARLRLGSDWDPLQVVLDRQAGAARPTGSGDDPASAPDPLPIRLSGVRYRYPGAPDTAEADALRDVDLEVRDGEFTVVIGPNGSGKSTLSLVLAGAEPSAGRVERPGPVGLGRRGGTALLAQRSELQMLGETVAEDVVWGLPPEERAEVDVEDLLALVGLEGLGAARTSHLSGGQLQRLALAGALARRPRLLLSDESTAMVDPAGRADLMRILGSLPARGTTVVHVTHDPVEAHGADRLIHMEAGRVVSDGPVASSDAPSGTDEGVPAPAPRGARAPAEHPAPVEAAPEQPWPPTAGWSIEHLWADRITHAYDVGTPWEHVVLRDVSLIVSPGEAVLVTGGNGSGKTTLSRLLTGLIAPTWGRCTLGGTPVAQRVGDVAMSMQFARLQLQRPSVRLDILAAARAGTGSGADAGAGTGGSRGRRGRRTDDTASRPAQDRLVRSAMDEVGLPPELERRGIDQLSGGQMRRVALAGLLASEPRVIVLDEPLAGLDADSRLLLIDALERRRRRGLAIVVISHDTDGLDALCQRSLTLAEGTLS</sequence>
<dbReference type="InterPro" id="IPR003593">
    <property type="entry name" value="AAA+_ATPase"/>
</dbReference>
<keyword evidence="9" id="KW-1185">Reference proteome</keyword>
<dbReference type="SMART" id="SM00382">
    <property type="entry name" value="AAA"/>
    <property type="match status" value="2"/>
</dbReference>
<dbReference type="InterPro" id="IPR027417">
    <property type="entry name" value="P-loop_NTPase"/>
</dbReference>
<organism evidence="8 9">
    <name type="scientific">Schaalia naturae</name>
    <dbReference type="NCBI Taxonomy" id="635203"/>
    <lineage>
        <taxon>Bacteria</taxon>
        <taxon>Bacillati</taxon>
        <taxon>Actinomycetota</taxon>
        <taxon>Actinomycetes</taxon>
        <taxon>Actinomycetales</taxon>
        <taxon>Actinomycetaceae</taxon>
        <taxon>Schaalia</taxon>
    </lineage>
</organism>
<comment type="caution">
    <text evidence="8">The sequence shown here is derived from an EMBL/GenBank/DDBJ whole genome shotgun (WGS) entry which is preliminary data.</text>
</comment>
<comment type="similarity">
    <text evidence="1">Belongs to the ABC transporter superfamily.</text>
</comment>
<evidence type="ECO:0000256" key="3">
    <source>
        <dbReference type="ARBA" id="ARBA00022741"/>
    </source>
</evidence>